<sequence length="298" mass="32963">MSSLDLRRPFTRADAVAAGVDPRVLRTSRFRRLFRGVYVSAAHADEPWLRTAGALALHPPDAFASHHSAARLLGLPVQGAAVEHVSVNRAQDRRSRAGIVCHVAPVGSQVVERQGLRVSAPRQVFRELAGVLSLVDLVVVGDALVRLFPLTAADLLTTFTVGRAGRAAAYVRDGVGSPMETRLRLLIVLAGLPEPVVDHVLWNDAGGARFRLDLAYVPLRVAVEYDGRQHAHDTRQWRHDLRRREWLDAHGWRLVVVTAEGIYRDPVDTLERVRAALAARTTSVPRRLDEGWRGHFPC</sequence>
<accession>A0A4Q5J625</accession>
<organism evidence="2 3">
    <name type="scientific">Nocardioides iriomotensis</name>
    <dbReference type="NCBI Taxonomy" id="715784"/>
    <lineage>
        <taxon>Bacteria</taxon>
        <taxon>Bacillati</taxon>
        <taxon>Actinomycetota</taxon>
        <taxon>Actinomycetes</taxon>
        <taxon>Propionibacteriales</taxon>
        <taxon>Nocardioidaceae</taxon>
        <taxon>Nocardioides</taxon>
    </lineage>
</organism>
<reference evidence="2 3" key="1">
    <citation type="submission" date="2019-01" db="EMBL/GenBank/DDBJ databases">
        <title>Nocardioides guangzhouensis sp. nov., an actinobacterium isolated from soil.</title>
        <authorList>
            <person name="Fu Y."/>
            <person name="Cai Y."/>
            <person name="Lin Z."/>
            <person name="Chen P."/>
        </authorList>
    </citation>
    <scope>NUCLEOTIDE SEQUENCE [LARGE SCALE GENOMIC DNA]</scope>
    <source>
        <strain evidence="2 3">NBRC 105384</strain>
    </source>
</reference>
<evidence type="ECO:0000313" key="2">
    <source>
        <dbReference type="EMBL" id="RYU13903.1"/>
    </source>
</evidence>
<dbReference type="OrthoDB" id="3173471at2"/>
<evidence type="ECO:0000313" key="3">
    <source>
        <dbReference type="Proteomes" id="UP000291189"/>
    </source>
</evidence>
<dbReference type="EMBL" id="SDPU01000013">
    <property type="protein sequence ID" value="RYU13903.1"/>
    <property type="molecule type" value="Genomic_DNA"/>
</dbReference>
<comment type="caution">
    <text evidence="2">The sequence shown here is derived from an EMBL/GenBank/DDBJ whole genome shotgun (WGS) entry which is preliminary data.</text>
</comment>
<dbReference type="RefSeq" id="WP_129985978.1">
    <property type="nucleotide sequence ID" value="NZ_SDPU01000013.1"/>
</dbReference>
<dbReference type="Pfam" id="PF04480">
    <property type="entry name" value="DUF559"/>
    <property type="match status" value="1"/>
</dbReference>
<dbReference type="Gene3D" id="3.40.960.10">
    <property type="entry name" value="VSR Endonuclease"/>
    <property type="match status" value="1"/>
</dbReference>
<feature type="domain" description="DUF559" evidence="1">
    <location>
        <begin position="212"/>
        <end position="277"/>
    </location>
</feature>
<keyword evidence="3" id="KW-1185">Reference proteome</keyword>
<dbReference type="InterPro" id="IPR011335">
    <property type="entry name" value="Restrct_endonuc-II-like"/>
</dbReference>
<dbReference type="SUPFAM" id="SSF52980">
    <property type="entry name" value="Restriction endonuclease-like"/>
    <property type="match status" value="1"/>
</dbReference>
<gene>
    <name evidence="2" type="ORF">ETU37_05095</name>
</gene>
<dbReference type="InterPro" id="IPR007569">
    <property type="entry name" value="DUF559"/>
</dbReference>
<protein>
    <submittedName>
        <fullName evidence="2">DUF559 domain-containing protein</fullName>
    </submittedName>
</protein>
<proteinExistence type="predicted"/>
<name>A0A4Q5J625_9ACTN</name>
<dbReference type="Proteomes" id="UP000291189">
    <property type="component" value="Unassembled WGS sequence"/>
</dbReference>
<dbReference type="AlphaFoldDB" id="A0A4Q5J625"/>
<evidence type="ECO:0000259" key="1">
    <source>
        <dbReference type="Pfam" id="PF04480"/>
    </source>
</evidence>